<dbReference type="AlphaFoldDB" id="A0A1R4H9T1"/>
<accession>A0A1R4H9T1</accession>
<name>A0A1R4H9T1_9GAMM</name>
<proteinExistence type="predicted"/>
<keyword evidence="2" id="KW-1185">Reference proteome</keyword>
<gene>
    <name evidence="1" type="ORF">CRENPOLYSF2_280003</name>
</gene>
<sequence length="96" mass="10446">MRKTSPDNTVTGFADSEVACFKPSLVTTMSSSSWTALSSAVAIFVSAVDDSKKVAMSLFIRVREGGVALVVRLICYNITFLTAKKWHQLVMLSVIN</sequence>
<evidence type="ECO:0000313" key="1">
    <source>
        <dbReference type="EMBL" id="SJM92630.1"/>
    </source>
</evidence>
<protein>
    <submittedName>
        <fullName evidence="1">Uncharacterized protein</fullName>
    </submittedName>
</protein>
<dbReference type="EMBL" id="FUKJ01000201">
    <property type="protein sequence ID" value="SJM92630.1"/>
    <property type="molecule type" value="Genomic_DNA"/>
</dbReference>
<reference evidence="2" key="1">
    <citation type="submission" date="2017-02" db="EMBL/GenBank/DDBJ databases">
        <authorList>
            <person name="Daims H."/>
        </authorList>
    </citation>
    <scope>NUCLEOTIDE SEQUENCE [LARGE SCALE GENOMIC DNA]</scope>
</reference>
<evidence type="ECO:0000313" key="2">
    <source>
        <dbReference type="Proteomes" id="UP000195442"/>
    </source>
</evidence>
<organism evidence="1 2">
    <name type="scientific">Crenothrix polyspora</name>
    <dbReference type="NCBI Taxonomy" id="360316"/>
    <lineage>
        <taxon>Bacteria</taxon>
        <taxon>Pseudomonadati</taxon>
        <taxon>Pseudomonadota</taxon>
        <taxon>Gammaproteobacteria</taxon>
        <taxon>Methylococcales</taxon>
        <taxon>Crenotrichaceae</taxon>
        <taxon>Crenothrix</taxon>
    </lineage>
</organism>
<dbReference type="Proteomes" id="UP000195442">
    <property type="component" value="Unassembled WGS sequence"/>
</dbReference>